<dbReference type="Proteomes" id="UP000719766">
    <property type="component" value="Unassembled WGS sequence"/>
</dbReference>
<dbReference type="GeneID" id="64605107"/>
<accession>A0A9P7DT60</accession>
<dbReference type="EMBL" id="JABBWE010000005">
    <property type="protein sequence ID" value="KAG1802620.1"/>
    <property type="molecule type" value="Genomic_DNA"/>
</dbReference>
<sequence>MRTNCRSHRGPRKATSGIFISHVTVSLFWTLRNLCITIHNPQLMRAGRIREKQMSDLDGDSVAYPTSYSVCGSKLTAGSDTFRRHIKPCASIDHNFQYGFLDLDDPHQVFPLHAVYSHIKKITTHPLYISFHRFCLCGIPIVDVSVTRC</sequence>
<dbReference type="AlphaFoldDB" id="A0A9P7DT60"/>
<evidence type="ECO:0000313" key="2">
    <source>
        <dbReference type="Proteomes" id="UP000719766"/>
    </source>
</evidence>
<protein>
    <submittedName>
        <fullName evidence="1">Uncharacterized protein</fullName>
    </submittedName>
</protein>
<dbReference type="OrthoDB" id="10649896at2759"/>
<evidence type="ECO:0000313" key="1">
    <source>
        <dbReference type="EMBL" id="KAG1802620.1"/>
    </source>
</evidence>
<gene>
    <name evidence="1" type="ORF">HD556DRAFT_699836</name>
</gene>
<reference evidence="1" key="1">
    <citation type="journal article" date="2020" name="New Phytol.">
        <title>Comparative genomics reveals dynamic genome evolution in host specialist ectomycorrhizal fungi.</title>
        <authorList>
            <person name="Lofgren L.A."/>
            <person name="Nguyen N.H."/>
            <person name="Vilgalys R."/>
            <person name="Ruytinx J."/>
            <person name="Liao H.L."/>
            <person name="Branco S."/>
            <person name="Kuo A."/>
            <person name="LaButti K."/>
            <person name="Lipzen A."/>
            <person name="Andreopoulos W."/>
            <person name="Pangilinan J."/>
            <person name="Riley R."/>
            <person name="Hundley H."/>
            <person name="Na H."/>
            <person name="Barry K."/>
            <person name="Grigoriev I.V."/>
            <person name="Stajich J.E."/>
            <person name="Kennedy P.G."/>
        </authorList>
    </citation>
    <scope>NUCLEOTIDE SEQUENCE</scope>
    <source>
        <strain evidence="1">S12</strain>
    </source>
</reference>
<keyword evidence="2" id="KW-1185">Reference proteome</keyword>
<proteinExistence type="predicted"/>
<dbReference type="RefSeq" id="XP_041165517.1">
    <property type="nucleotide sequence ID" value="XM_041311343.1"/>
</dbReference>
<name>A0A9P7DT60_9AGAM</name>
<organism evidence="1 2">
    <name type="scientific">Suillus plorans</name>
    <dbReference type="NCBI Taxonomy" id="116603"/>
    <lineage>
        <taxon>Eukaryota</taxon>
        <taxon>Fungi</taxon>
        <taxon>Dikarya</taxon>
        <taxon>Basidiomycota</taxon>
        <taxon>Agaricomycotina</taxon>
        <taxon>Agaricomycetes</taxon>
        <taxon>Agaricomycetidae</taxon>
        <taxon>Boletales</taxon>
        <taxon>Suillineae</taxon>
        <taxon>Suillaceae</taxon>
        <taxon>Suillus</taxon>
    </lineage>
</organism>
<comment type="caution">
    <text evidence="1">The sequence shown here is derived from an EMBL/GenBank/DDBJ whole genome shotgun (WGS) entry which is preliminary data.</text>
</comment>